<dbReference type="EMBL" id="CCSD01000049">
    <property type="protein sequence ID" value="CDZ88159.1"/>
    <property type="molecule type" value="Genomic_DNA"/>
</dbReference>
<reference evidence="2 3" key="1">
    <citation type="journal article" date="2014" name="Genome Announc.">
        <title>Draft Genome Sequence of Propane- and Butane-Oxidizing Actinobacterium Rhodococcus ruber IEGM 231.</title>
        <authorList>
            <person name="Ivshina I.B."/>
            <person name="Kuyukina M.S."/>
            <person name="Krivoruchko A.V."/>
            <person name="Barbe V."/>
            <person name="Fischer C."/>
        </authorList>
    </citation>
    <scope>NUCLEOTIDE SEQUENCE [LARGE SCALE GENOMIC DNA]</scope>
</reference>
<dbReference type="RefSeq" id="WP_040271232.1">
    <property type="nucleotide sequence ID" value="NZ_CP038030.2"/>
</dbReference>
<name>A0A098BHH2_9NOCA</name>
<gene>
    <name evidence="2" type="ORF">RHRU231_390076</name>
</gene>
<dbReference type="AlphaFoldDB" id="A0A098BHH2"/>
<evidence type="ECO:0000256" key="1">
    <source>
        <dbReference type="SAM" id="SignalP"/>
    </source>
</evidence>
<evidence type="ECO:0000313" key="3">
    <source>
        <dbReference type="Proteomes" id="UP000042997"/>
    </source>
</evidence>
<feature type="chain" id="PRO_5001938760" evidence="1">
    <location>
        <begin position="26"/>
        <end position="67"/>
    </location>
</feature>
<feature type="signal peptide" evidence="1">
    <location>
        <begin position="1"/>
        <end position="25"/>
    </location>
</feature>
<sequence length="67" mass="6847">MLRKLLVVTAVTAAFGIGSAGTAAADGVLPPPDRALMCKWDRFSPECIALWLAGVATGSVESGSARD</sequence>
<evidence type="ECO:0000313" key="2">
    <source>
        <dbReference type="EMBL" id="CDZ88159.1"/>
    </source>
</evidence>
<proteinExistence type="predicted"/>
<organism evidence="2 3">
    <name type="scientific">Rhodococcus ruber</name>
    <dbReference type="NCBI Taxonomy" id="1830"/>
    <lineage>
        <taxon>Bacteria</taxon>
        <taxon>Bacillati</taxon>
        <taxon>Actinomycetota</taxon>
        <taxon>Actinomycetes</taxon>
        <taxon>Mycobacteriales</taxon>
        <taxon>Nocardiaceae</taxon>
        <taxon>Rhodococcus</taxon>
    </lineage>
</organism>
<accession>A0A098BHH2</accession>
<keyword evidence="1" id="KW-0732">Signal</keyword>
<dbReference type="Proteomes" id="UP000042997">
    <property type="component" value="Unassembled WGS sequence"/>
</dbReference>
<protein>
    <submittedName>
        <fullName evidence="2">Uncharacterized protein</fullName>
    </submittedName>
</protein>